<dbReference type="InterPro" id="IPR006683">
    <property type="entry name" value="Thioestr_dom"/>
</dbReference>
<evidence type="ECO:0000313" key="5">
    <source>
        <dbReference type="EMBL" id="RLJ24558.1"/>
    </source>
</evidence>
<reference evidence="5 7" key="2">
    <citation type="submission" date="2018-10" db="EMBL/GenBank/DDBJ databases">
        <title>Genomic Encyclopedia of Archaeal and Bacterial Type Strains, Phase II (KMG-II): from individual species to whole genera.</title>
        <authorList>
            <person name="Goeker M."/>
        </authorList>
    </citation>
    <scope>NUCLEOTIDE SEQUENCE [LARGE SCALE GENOMIC DNA]</scope>
    <source>
        <strain evidence="5 7">DSM 21886</strain>
    </source>
</reference>
<sequence length="169" mass="19027">MSFNFSDNNRLLCSVLISLILEKQILIMAFDRNTMLENCKKWCENTLMQTLEIEFIDAGEGYLKAQMPVNPRVHQPMGLLHGGASVALAESVGSAASLMFINPETHEVRGIEISANHVKSKRAGMVYGTAKIIHKGRMVHLWEIRITDENDMLISLCKITNIVLERTKK</sequence>
<dbReference type="Pfam" id="PF03061">
    <property type="entry name" value="4HBT"/>
    <property type="match status" value="1"/>
</dbReference>
<evidence type="ECO:0000313" key="6">
    <source>
        <dbReference type="Proteomes" id="UP000233767"/>
    </source>
</evidence>
<evidence type="ECO:0000313" key="4">
    <source>
        <dbReference type="EMBL" id="PKW30218.1"/>
    </source>
</evidence>
<accession>A0A497U862</accession>
<feature type="domain" description="Thioesterase" evidence="3">
    <location>
        <begin position="77"/>
        <end position="154"/>
    </location>
</feature>
<keyword evidence="2" id="KW-0378">Hydrolase</keyword>
<evidence type="ECO:0000256" key="2">
    <source>
        <dbReference type="ARBA" id="ARBA00022801"/>
    </source>
</evidence>
<dbReference type="GO" id="GO:0061522">
    <property type="term" value="F:1,4-dihydroxy-2-naphthoyl-CoA thioesterase activity"/>
    <property type="evidence" value="ECO:0007669"/>
    <property type="project" value="TreeGrafter"/>
</dbReference>
<gene>
    <name evidence="4" type="ORF">B0G92_1873</name>
    <name evidence="5" type="ORF">CLV50_2445</name>
</gene>
<name>A0A497U862_9FLAO</name>
<dbReference type="PANTHER" id="PTHR43240">
    <property type="entry name" value="1,4-DIHYDROXY-2-NAPHTHOYL-COA THIOESTERASE 1"/>
    <property type="match status" value="1"/>
</dbReference>
<organism evidence="5 7">
    <name type="scientific">Flavobacterium lindanitolerans</name>
    <dbReference type="NCBI Taxonomy" id="428988"/>
    <lineage>
        <taxon>Bacteria</taxon>
        <taxon>Pseudomonadati</taxon>
        <taxon>Bacteroidota</taxon>
        <taxon>Flavobacteriia</taxon>
        <taxon>Flavobacteriales</taxon>
        <taxon>Flavobacteriaceae</taxon>
        <taxon>Flavobacterium</taxon>
    </lineage>
</organism>
<dbReference type="Proteomes" id="UP000233767">
    <property type="component" value="Unassembled WGS sequence"/>
</dbReference>
<dbReference type="CDD" id="cd03443">
    <property type="entry name" value="PaaI_thioesterase"/>
    <property type="match status" value="1"/>
</dbReference>
<dbReference type="EMBL" id="PJND01000007">
    <property type="protein sequence ID" value="PKW30218.1"/>
    <property type="molecule type" value="Genomic_DNA"/>
</dbReference>
<dbReference type="NCBIfam" id="TIGR00369">
    <property type="entry name" value="unchar_dom_1"/>
    <property type="match status" value="1"/>
</dbReference>
<keyword evidence="6" id="KW-1185">Reference proteome</keyword>
<dbReference type="InterPro" id="IPR029069">
    <property type="entry name" value="HotDog_dom_sf"/>
</dbReference>
<dbReference type="GO" id="GO:0005829">
    <property type="term" value="C:cytosol"/>
    <property type="evidence" value="ECO:0007669"/>
    <property type="project" value="TreeGrafter"/>
</dbReference>
<reference evidence="4 6" key="1">
    <citation type="submission" date="2017-12" db="EMBL/GenBank/DDBJ databases">
        <title>Genomic Encyclopedia of Type Strains, Phase III (KMG-III): the genomes of soil and plant-associated and newly described type strains.</title>
        <authorList>
            <person name="Whitman W."/>
        </authorList>
    </citation>
    <scope>NUCLEOTIDE SEQUENCE [LARGE SCALE GENOMIC DNA]</scope>
    <source>
        <strain evidence="4 6">IP-10</strain>
    </source>
</reference>
<evidence type="ECO:0000259" key="3">
    <source>
        <dbReference type="Pfam" id="PF03061"/>
    </source>
</evidence>
<dbReference type="PANTHER" id="PTHR43240:SF5">
    <property type="entry name" value="1,4-DIHYDROXY-2-NAPHTHOYL-COA THIOESTERASE 1"/>
    <property type="match status" value="1"/>
</dbReference>
<dbReference type="EMBL" id="RCCB01000012">
    <property type="protein sequence ID" value="RLJ24558.1"/>
    <property type="molecule type" value="Genomic_DNA"/>
</dbReference>
<comment type="similarity">
    <text evidence="1">Belongs to the thioesterase PaaI family.</text>
</comment>
<dbReference type="Gene3D" id="3.10.129.10">
    <property type="entry name" value="Hotdog Thioesterase"/>
    <property type="match status" value="1"/>
</dbReference>
<protein>
    <submittedName>
        <fullName evidence="5">Uncharacterized protein (TIGR00369 family)</fullName>
    </submittedName>
</protein>
<evidence type="ECO:0000313" key="7">
    <source>
        <dbReference type="Proteomes" id="UP000275027"/>
    </source>
</evidence>
<dbReference type="SUPFAM" id="SSF54637">
    <property type="entry name" value="Thioesterase/thiol ester dehydrase-isomerase"/>
    <property type="match status" value="1"/>
</dbReference>
<dbReference type="Proteomes" id="UP000275027">
    <property type="component" value="Unassembled WGS sequence"/>
</dbReference>
<comment type="caution">
    <text evidence="5">The sequence shown here is derived from an EMBL/GenBank/DDBJ whole genome shotgun (WGS) entry which is preliminary data.</text>
</comment>
<dbReference type="AlphaFoldDB" id="A0A497U862"/>
<dbReference type="InterPro" id="IPR003736">
    <property type="entry name" value="PAAI_dom"/>
</dbReference>
<proteinExistence type="inferred from homology"/>
<evidence type="ECO:0000256" key="1">
    <source>
        <dbReference type="ARBA" id="ARBA00008324"/>
    </source>
</evidence>